<sequence>FHQAQASGPASVVRSGFLAVLPARRDRGVCLGYFASGQGSWSHGSNKGCGNVGSIYLGKTTVKPLFKLVVERALEATPPIFNTNRLLDIINPNTAFSSISNLPLIDTPAPVQHRRLYRATTKKAICRAKNAYRAWLASRNSILSPQETIQAEAGDGHSLDPTHWETMPQPPQHIPPSSTLSMDLPFSLRELEHALGSMHPRKAPGDDGVTTALMQAIAHDPKDHGTGDVNLDRPGALALLRVANTIFSSGVIPKVWRCATIISIPKKGDATLASNLRGISLINVGLKILCKMVQARLSSLLESNNVLVPEQGGFRTREESTAQASLFLENAWQRPEINELNFSKLPKIKNCATADFAIGLSVLHSLHCLSPDLYISMPPKAKEQLFIAKHQQQFGLVIKARDAATATVTSVACRFCITFGKEEEVGRKRKATSNVKYFESFRTDNYLSHLQGQHSLNERPLQFLINKDIVDIIIGDLLFYPDDVEGISHTRALTLFKLAVDEEDNRDPEQRPVDNYMVTVKMTQRFNLCVRYIACGATFRMASRLMQATVEESRLAYLRGCSDTIASDYARIVCAASLQKISEALEAVWAFSIALDCSTHQSTSYLDVRCRFCLNEIIYNFHLMAIPLFESHTGENMFATLVKFMNALIPSWRNRLVGVSTDGDRSMTGRIRGLSTRIESEASPGIIQIWCGLHQMDLVMQRVFESALNEGYLTVLTTLIGYLRRQQNLIADMRVTCPKVATTRWLSMGTVAKWLTSNRVRIQRYLQDKNASCAPSPVWWTFLFAIQAIAEEASVVFISLQGLSTFVSQQRARLVGLVETYCQMSGMVGPLETSQLEMIDSSTTARCRQFALSYENARSCLDGLGVWVLETLDTLSQDDVSMLVTAIAQMLCQLAQGLHAVVAERDCVNDVGEEFPPVLPHQLARVDVRRFSSTLNAHKTRIQAKFDDQQIDELNQQFVMFLRAYREERAFKDAIDQCDNFKTDFKEAWSLTNGRFPMLSLFCGGLASAFPNTSTVESDFSLLGYEKDDTRKCLTDFSLDGIFHCKQWMDVRNLALPQ</sequence>
<name>A0ABQ8FJD7_9FUNG</name>
<evidence type="ECO:0000313" key="2">
    <source>
        <dbReference type="Proteomes" id="UP001648503"/>
    </source>
</evidence>
<dbReference type="InterPro" id="IPR012337">
    <property type="entry name" value="RNaseH-like_sf"/>
</dbReference>
<dbReference type="PANTHER" id="PTHR37067">
    <property type="entry name" value="PX DOMAIN-CONTAINING PROTEIN"/>
    <property type="match status" value="1"/>
</dbReference>
<protein>
    <recommendedName>
        <fullName evidence="3">HAT C-terminal dimerisation domain-containing protein</fullName>
    </recommendedName>
</protein>
<dbReference type="SUPFAM" id="SSF53098">
    <property type="entry name" value="Ribonuclease H-like"/>
    <property type="match status" value="1"/>
</dbReference>
<keyword evidence="2" id="KW-1185">Reference proteome</keyword>
<evidence type="ECO:0008006" key="3">
    <source>
        <dbReference type="Google" id="ProtNLM"/>
    </source>
</evidence>
<gene>
    <name evidence="1" type="ORF">BASA50_003114</name>
</gene>
<dbReference type="Proteomes" id="UP001648503">
    <property type="component" value="Unassembled WGS sequence"/>
</dbReference>
<reference evidence="1 2" key="1">
    <citation type="submission" date="2021-02" db="EMBL/GenBank/DDBJ databases">
        <title>Variation within the Batrachochytrium salamandrivorans European outbreak.</title>
        <authorList>
            <person name="Kelly M."/>
            <person name="Pasmans F."/>
            <person name="Shea T.P."/>
            <person name="Munoz J.F."/>
            <person name="Carranza S."/>
            <person name="Cuomo C.A."/>
            <person name="Martel A."/>
        </authorList>
    </citation>
    <scope>NUCLEOTIDE SEQUENCE [LARGE SCALE GENOMIC DNA]</scope>
    <source>
        <strain evidence="1 2">AMFP18/2</strain>
    </source>
</reference>
<dbReference type="EMBL" id="JAFCIX010000070">
    <property type="protein sequence ID" value="KAH6599308.1"/>
    <property type="molecule type" value="Genomic_DNA"/>
</dbReference>
<comment type="caution">
    <text evidence="1">The sequence shown here is derived from an EMBL/GenBank/DDBJ whole genome shotgun (WGS) entry which is preliminary data.</text>
</comment>
<accession>A0ABQ8FJD7</accession>
<feature type="non-terminal residue" evidence="1">
    <location>
        <position position="1"/>
    </location>
</feature>
<evidence type="ECO:0000313" key="1">
    <source>
        <dbReference type="EMBL" id="KAH6599308.1"/>
    </source>
</evidence>
<dbReference type="PANTHER" id="PTHR37067:SF3">
    <property type="entry name" value="PX DOMAIN-CONTAINING PROTEIN"/>
    <property type="match status" value="1"/>
</dbReference>
<organism evidence="1 2">
    <name type="scientific">Batrachochytrium salamandrivorans</name>
    <dbReference type="NCBI Taxonomy" id="1357716"/>
    <lineage>
        <taxon>Eukaryota</taxon>
        <taxon>Fungi</taxon>
        <taxon>Fungi incertae sedis</taxon>
        <taxon>Chytridiomycota</taxon>
        <taxon>Chytridiomycota incertae sedis</taxon>
        <taxon>Chytridiomycetes</taxon>
        <taxon>Rhizophydiales</taxon>
        <taxon>Rhizophydiales incertae sedis</taxon>
        <taxon>Batrachochytrium</taxon>
    </lineage>
</organism>
<proteinExistence type="predicted"/>